<protein>
    <submittedName>
        <fullName evidence="1">X8 domain-containing protein</fullName>
    </submittedName>
</protein>
<sequence>MAVLVFLVFMLAMSGGSDAAWCVCKTDQPTTSQQKALDYACGAGADCTPILQNGACYNPNTVNAHCSYAANSYYQRKGQAQGSCDFAGAAQTTQTDPSPGSGCTFPATPSAAGTSGTTTTTSNSTTGTTPSTTFTPTGSTGTGVIGGSLGPSGTSISSTDGSNGQISKVHHSITIMLPFLLLLLLLRL</sequence>
<gene>
    <name evidence="1" type="ORF">IHE45_19G011400</name>
</gene>
<keyword evidence="2" id="KW-1185">Reference proteome</keyword>
<name>A0ACB7TWC9_DIOAL</name>
<dbReference type="Proteomes" id="UP000827976">
    <property type="component" value="Chromosome 19"/>
</dbReference>
<dbReference type="EMBL" id="CM037029">
    <property type="protein sequence ID" value="KAH7652347.1"/>
    <property type="molecule type" value="Genomic_DNA"/>
</dbReference>
<accession>A0ACB7TWC9</accession>
<reference evidence="2" key="1">
    <citation type="journal article" date="2022" name="Nat. Commun.">
        <title>Chromosome evolution and the genetic basis of agronomically important traits in greater yam.</title>
        <authorList>
            <person name="Bredeson J.V."/>
            <person name="Lyons J.B."/>
            <person name="Oniyinde I.O."/>
            <person name="Okereke N.R."/>
            <person name="Kolade O."/>
            <person name="Nnabue I."/>
            <person name="Nwadili C.O."/>
            <person name="Hribova E."/>
            <person name="Parker M."/>
            <person name="Nwogha J."/>
            <person name="Shu S."/>
            <person name="Carlson J."/>
            <person name="Kariba R."/>
            <person name="Muthemba S."/>
            <person name="Knop K."/>
            <person name="Barton G.J."/>
            <person name="Sherwood A.V."/>
            <person name="Lopez-Montes A."/>
            <person name="Asiedu R."/>
            <person name="Jamnadass R."/>
            <person name="Muchugi A."/>
            <person name="Goodstein D."/>
            <person name="Egesi C.N."/>
            <person name="Featherston J."/>
            <person name="Asfaw A."/>
            <person name="Simpson G.G."/>
            <person name="Dolezel J."/>
            <person name="Hendre P.S."/>
            <person name="Van Deynze A."/>
            <person name="Kumar P.L."/>
            <person name="Obidiegwu J.E."/>
            <person name="Bhattacharjee R."/>
            <person name="Rokhsar D.S."/>
        </authorList>
    </citation>
    <scope>NUCLEOTIDE SEQUENCE [LARGE SCALE GENOMIC DNA]</scope>
    <source>
        <strain evidence="2">cv. TDa95/00328</strain>
    </source>
</reference>
<proteinExistence type="predicted"/>
<organism evidence="1 2">
    <name type="scientific">Dioscorea alata</name>
    <name type="common">Purple yam</name>
    <dbReference type="NCBI Taxonomy" id="55571"/>
    <lineage>
        <taxon>Eukaryota</taxon>
        <taxon>Viridiplantae</taxon>
        <taxon>Streptophyta</taxon>
        <taxon>Embryophyta</taxon>
        <taxon>Tracheophyta</taxon>
        <taxon>Spermatophyta</taxon>
        <taxon>Magnoliopsida</taxon>
        <taxon>Liliopsida</taxon>
        <taxon>Dioscoreales</taxon>
        <taxon>Dioscoreaceae</taxon>
        <taxon>Dioscorea</taxon>
    </lineage>
</organism>
<evidence type="ECO:0000313" key="2">
    <source>
        <dbReference type="Proteomes" id="UP000827976"/>
    </source>
</evidence>
<comment type="caution">
    <text evidence="1">The sequence shown here is derived from an EMBL/GenBank/DDBJ whole genome shotgun (WGS) entry which is preliminary data.</text>
</comment>
<evidence type="ECO:0000313" key="1">
    <source>
        <dbReference type="EMBL" id="KAH7652347.1"/>
    </source>
</evidence>